<keyword evidence="4 11" id="KW-0028">Amino-acid biosynthesis</keyword>
<dbReference type="RefSeq" id="WP_102364764.1">
    <property type="nucleotide sequence ID" value="NZ_CP020991.1"/>
</dbReference>
<comment type="caution">
    <text evidence="11">Lacks conserved residue(s) required for the propagation of feature annotation.</text>
</comment>
<keyword evidence="7 11" id="KW-0418">Kinase</keyword>
<keyword evidence="11" id="KW-0479">Metal-binding</keyword>
<feature type="binding site" evidence="11">
    <location>
        <position position="83"/>
    </location>
    <ligand>
        <name>substrate</name>
    </ligand>
</feature>
<dbReference type="AlphaFoldDB" id="A0A2K9NZL5"/>
<feature type="binding site" evidence="11">
    <location>
        <position position="58"/>
    </location>
    <ligand>
        <name>substrate</name>
    </ligand>
</feature>
<feature type="binding site" evidence="11">
    <location>
        <begin position="12"/>
        <end position="17"/>
    </location>
    <ligand>
        <name>ATP</name>
        <dbReference type="ChEBI" id="CHEBI:30616"/>
    </ligand>
</feature>
<dbReference type="OrthoDB" id="9800332at2"/>
<comment type="cofactor">
    <cofactor evidence="11">
        <name>Mg(2+)</name>
        <dbReference type="ChEBI" id="CHEBI:18420"/>
    </cofactor>
    <text evidence="11">Binds 1 Mg(2+) ion per subunit.</text>
</comment>
<sequence>MNLKILLIGMPGCGKTSLGKRAAKSLDFSFVDLDEEIEKSQNKSINDIFTENGEEYFRRLETEKLKEFCSVPQNKDIIISTGGGVVKNNINIENAKFLGGYIIFIDRPLNFIMEDVDTSDRPLLKDGADKLISLYSERYELYRDAADYIITNNMSFAEVLKEIINHIKTLSDK</sequence>
<dbReference type="GO" id="GO:0008652">
    <property type="term" value="P:amino acid biosynthetic process"/>
    <property type="evidence" value="ECO:0007669"/>
    <property type="project" value="UniProtKB-KW"/>
</dbReference>
<dbReference type="PROSITE" id="PS01128">
    <property type="entry name" value="SHIKIMATE_KINASE"/>
    <property type="match status" value="1"/>
</dbReference>
<dbReference type="Gene3D" id="3.40.50.300">
    <property type="entry name" value="P-loop containing nucleotide triphosphate hydrolases"/>
    <property type="match status" value="1"/>
</dbReference>
<dbReference type="GO" id="GO:0004765">
    <property type="term" value="F:shikimate kinase activity"/>
    <property type="evidence" value="ECO:0007669"/>
    <property type="project" value="UniProtKB-UniRule"/>
</dbReference>
<evidence type="ECO:0000256" key="6">
    <source>
        <dbReference type="ARBA" id="ARBA00022741"/>
    </source>
</evidence>
<evidence type="ECO:0000313" key="13">
    <source>
        <dbReference type="Proteomes" id="UP000235589"/>
    </source>
</evidence>
<evidence type="ECO:0000256" key="4">
    <source>
        <dbReference type="ARBA" id="ARBA00022605"/>
    </source>
</evidence>
<reference evidence="12 13" key="1">
    <citation type="submission" date="2017-04" db="EMBL/GenBank/DDBJ databases">
        <title>Monoglobus pectinilyticus 14 draft genome.</title>
        <authorList>
            <person name="Kim C."/>
            <person name="Rosendale D.I."/>
            <person name="Kelly W.J."/>
            <person name="Tannock G.W."/>
            <person name="Patchett M.L."/>
            <person name="Jordens J.Z."/>
        </authorList>
    </citation>
    <scope>NUCLEOTIDE SEQUENCE [LARGE SCALE GENOMIC DNA]</scope>
    <source>
        <strain evidence="12 13">14</strain>
    </source>
</reference>
<dbReference type="InterPro" id="IPR023000">
    <property type="entry name" value="Shikimate_kinase_CS"/>
</dbReference>
<evidence type="ECO:0000256" key="2">
    <source>
        <dbReference type="ARBA" id="ARBA00006997"/>
    </source>
</evidence>
<comment type="function">
    <text evidence="11">Catalyzes the specific phosphorylation of the 3-hydroxyl group of shikimic acid using ATP as a cosubstrate.</text>
</comment>
<evidence type="ECO:0000256" key="11">
    <source>
        <dbReference type="HAMAP-Rule" id="MF_00109"/>
    </source>
</evidence>
<feature type="binding site" evidence="11">
    <location>
        <position position="34"/>
    </location>
    <ligand>
        <name>substrate</name>
    </ligand>
</feature>
<dbReference type="PANTHER" id="PTHR21087">
    <property type="entry name" value="SHIKIMATE KINASE"/>
    <property type="match status" value="1"/>
</dbReference>
<dbReference type="GeneID" id="98061712"/>
<evidence type="ECO:0000256" key="10">
    <source>
        <dbReference type="ARBA" id="ARBA00048567"/>
    </source>
</evidence>
<dbReference type="GO" id="GO:0009073">
    <property type="term" value="P:aromatic amino acid family biosynthetic process"/>
    <property type="evidence" value="ECO:0007669"/>
    <property type="project" value="UniProtKB-KW"/>
</dbReference>
<dbReference type="InterPro" id="IPR000623">
    <property type="entry name" value="Shikimate_kinase/TSH1"/>
</dbReference>
<name>A0A2K9NZL5_9FIRM</name>
<accession>A0A2K9NZL5</accession>
<dbReference type="HAMAP" id="MF_00109">
    <property type="entry name" value="Shikimate_kinase"/>
    <property type="match status" value="1"/>
</dbReference>
<keyword evidence="11" id="KW-0963">Cytoplasm</keyword>
<dbReference type="PANTHER" id="PTHR21087:SF16">
    <property type="entry name" value="SHIKIMATE KINASE 1, CHLOROPLASTIC"/>
    <property type="match status" value="1"/>
</dbReference>
<evidence type="ECO:0000256" key="5">
    <source>
        <dbReference type="ARBA" id="ARBA00022679"/>
    </source>
</evidence>
<feature type="binding site" evidence="11">
    <location>
        <position position="16"/>
    </location>
    <ligand>
        <name>Mg(2+)</name>
        <dbReference type="ChEBI" id="CHEBI:18420"/>
    </ligand>
</feature>
<dbReference type="EC" id="2.7.1.71" evidence="3 11"/>
<protein>
    <recommendedName>
        <fullName evidence="3 11">Shikimate kinase</fullName>
        <shortName evidence="11">SK</shortName>
        <ecNumber evidence="3 11">2.7.1.71</ecNumber>
    </recommendedName>
</protein>
<evidence type="ECO:0000256" key="1">
    <source>
        <dbReference type="ARBA" id="ARBA00004842"/>
    </source>
</evidence>
<feature type="binding site" evidence="11">
    <location>
        <position position="121"/>
    </location>
    <ligand>
        <name>ATP</name>
        <dbReference type="ChEBI" id="CHEBI:30616"/>
    </ligand>
</feature>
<gene>
    <name evidence="11" type="primary">aroK</name>
    <name evidence="12" type="ORF">B9O19_00283</name>
</gene>
<dbReference type="KEGG" id="mpec:B9O19_00283"/>
<keyword evidence="5 11" id="KW-0808">Transferase</keyword>
<dbReference type="GO" id="GO:0005829">
    <property type="term" value="C:cytosol"/>
    <property type="evidence" value="ECO:0007669"/>
    <property type="project" value="TreeGrafter"/>
</dbReference>
<dbReference type="SUPFAM" id="SSF52540">
    <property type="entry name" value="P-loop containing nucleoside triphosphate hydrolases"/>
    <property type="match status" value="1"/>
</dbReference>
<evidence type="ECO:0000256" key="9">
    <source>
        <dbReference type="ARBA" id="ARBA00023141"/>
    </source>
</evidence>
<keyword evidence="6 11" id="KW-0547">Nucleotide-binding</keyword>
<organism evidence="12 13">
    <name type="scientific">Monoglobus pectinilyticus</name>
    <dbReference type="NCBI Taxonomy" id="1981510"/>
    <lineage>
        <taxon>Bacteria</taxon>
        <taxon>Bacillati</taxon>
        <taxon>Bacillota</taxon>
        <taxon>Clostridia</taxon>
        <taxon>Monoglobales</taxon>
        <taxon>Monoglobaceae</taxon>
        <taxon>Monoglobus</taxon>
    </lineage>
</organism>
<feature type="binding site" evidence="11">
    <location>
        <position position="138"/>
    </location>
    <ligand>
        <name>substrate</name>
    </ligand>
</feature>
<keyword evidence="13" id="KW-1185">Reference proteome</keyword>
<comment type="pathway">
    <text evidence="1 11">Metabolic intermediate biosynthesis; chorismate biosynthesis; chorismate from D-erythrose 4-phosphate and phosphoenolpyruvate: step 5/7.</text>
</comment>
<keyword evidence="8 11" id="KW-0067">ATP-binding</keyword>
<dbReference type="GO" id="GO:0009423">
    <property type="term" value="P:chorismate biosynthetic process"/>
    <property type="evidence" value="ECO:0007669"/>
    <property type="project" value="UniProtKB-UniRule"/>
</dbReference>
<proteinExistence type="inferred from homology"/>
<comment type="similarity">
    <text evidence="2 11">Belongs to the shikimate kinase family.</text>
</comment>
<dbReference type="EMBL" id="CP020991">
    <property type="protein sequence ID" value="AUO18467.1"/>
    <property type="molecule type" value="Genomic_DNA"/>
</dbReference>
<dbReference type="GO" id="GO:0005524">
    <property type="term" value="F:ATP binding"/>
    <property type="evidence" value="ECO:0007669"/>
    <property type="project" value="UniProtKB-UniRule"/>
</dbReference>
<dbReference type="InterPro" id="IPR031322">
    <property type="entry name" value="Shikimate/glucono_kinase"/>
</dbReference>
<comment type="catalytic activity">
    <reaction evidence="10 11">
        <text>shikimate + ATP = 3-phosphoshikimate + ADP + H(+)</text>
        <dbReference type="Rhea" id="RHEA:13121"/>
        <dbReference type="ChEBI" id="CHEBI:15378"/>
        <dbReference type="ChEBI" id="CHEBI:30616"/>
        <dbReference type="ChEBI" id="CHEBI:36208"/>
        <dbReference type="ChEBI" id="CHEBI:145989"/>
        <dbReference type="ChEBI" id="CHEBI:456216"/>
        <dbReference type="EC" id="2.7.1.71"/>
    </reaction>
</comment>
<dbReference type="PRINTS" id="PR01100">
    <property type="entry name" value="SHIKIMTKNASE"/>
</dbReference>
<comment type="subunit">
    <text evidence="11">Monomer.</text>
</comment>
<evidence type="ECO:0000256" key="7">
    <source>
        <dbReference type="ARBA" id="ARBA00022777"/>
    </source>
</evidence>
<dbReference type="Pfam" id="PF01202">
    <property type="entry name" value="SKI"/>
    <property type="match status" value="1"/>
</dbReference>
<comment type="subcellular location">
    <subcellularLocation>
        <location evidence="11">Cytoplasm</location>
    </subcellularLocation>
</comment>
<dbReference type="Proteomes" id="UP000235589">
    <property type="component" value="Chromosome"/>
</dbReference>
<evidence type="ECO:0000256" key="8">
    <source>
        <dbReference type="ARBA" id="ARBA00022840"/>
    </source>
</evidence>
<evidence type="ECO:0000313" key="12">
    <source>
        <dbReference type="EMBL" id="AUO18467.1"/>
    </source>
</evidence>
<dbReference type="InterPro" id="IPR027417">
    <property type="entry name" value="P-loop_NTPase"/>
</dbReference>
<dbReference type="GO" id="GO:0000287">
    <property type="term" value="F:magnesium ion binding"/>
    <property type="evidence" value="ECO:0007669"/>
    <property type="project" value="UniProtKB-UniRule"/>
</dbReference>
<keyword evidence="9 11" id="KW-0057">Aromatic amino acid biosynthesis</keyword>
<dbReference type="UniPathway" id="UPA00053">
    <property type="reaction ID" value="UER00088"/>
</dbReference>
<keyword evidence="11" id="KW-0460">Magnesium</keyword>
<evidence type="ECO:0000256" key="3">
    <source>
        <dbReference type="ARBA" id="ARBA00012154"/>
    </source>
</evidence>
<dbReference type="CDD" id="cd00464">
    <property type="entry name" value="SK"/>
    <property type="match status" value="1"/>
</dbReference>